<name>A0ABV7HEY3_9GAMM</name>
<protein>
    <submittedName>
        <fullName evidence="2">Metallophosphoesterase</fullName>
    </submittedName>
</protein>
<sequence length="344" mass="39434">MSSGNPTAIADNVQGYDVIGDIHGCSVALERLLEKLGYQKENGVYGHPDRIAVFVGDIVDRGPHIREAAWLVHDMVKAGKALITMGNHEYNAIAYMTPSPEGSAHEYLREHNQRHTRIMRETLDQFSDYQDEWQYLVEWFLTIPLFLELPGFRVVHACWDEALIDEFKARRNTNTIDLDFLVRSSDLDSFEFDVMDRLLRGTNLKLPGGMSIEGKDGFVRQFFRTKFWSEAPEVYQDIVFQPDPLPPEIAARDLTDSDRSKLLSYSQDKPPLFFGHYWRMGKPECIKPNLACLDYSAVKYGKLVAYRFDGETTLSNDKFVYIEVTPEEFPKPESSGLEDLSKVQ</sequence>
<dbReference type="PANTHER" id="PTHR42850">
    <property type="entry name" value="METALLOPHOSPHOESTERASE"/>
    <property type="match status" value="1"/>
</dbReference>
<comment type="caution">
    <text evidence="2">The sequence shown here is derived from an EMBL/GenBank/DDBJ whole genome shotgun (WGS) entry which is preliminary data.</text>
</comment>
<keyword evidence="3" id="KW-1185">Reference proteome</keyword>
<dbReference type="InterPro" id="IPR004843">
    <property type="entry name" value="Calcineurin-like_PHP"/>
</dbReference>
<evidence type="ECO:0000259" key="1">
    <source>
        <dbReference type="Pfam" id="PF00149"/>
    </source>
</evidence>
<dbReference type="Pfam" id="PF00149">
    <property type="entry name" value="Metallophos"/>
    <property type="match status" value="1"/>
</dbReference>
<proteinExistence type="predicted"/>
<evidence type="ECO:0000313" key="3">
    <source>
        <dbReference type="Proteomes" id="UP001595476"/>
    </source>
</evidence>
<feature type="domain" description="Calcineurin-like phosphoesterase" evidence="1">
    <location>
        <begin position="18"/>
        <end position="147"/>
    </location>
</feature>
<organism evidence="2 3">
    <name type="scientific">Litoribrevibacter euphylliae</name>
    <dbReference type="NCBI Taxonomy" id="1834034"/>
    <lineage>
        <taxon>Bacteria</taxon>
        <taxon>Pseudomonadati</taxon>
        <taxon>Pseudomonadota</taxon>
        <taxon>Gammaproteobacteria</taxon>
        <taxon>Oceanospirillales</taxon>
        <taxon>Oceanospirillaceae</taxon>
        <taxon>Litoribrevibacter</taxon>
    </lineage>
</organism>
<accession>A0ABV7HEY3</accession>
<dbReference type="SUPFAM" id="SSF56300">
    <property type="entry name" value="Metallo-dependent phosphatases"/>
    <property type="match status" value="1"/>
</dbReference>
<dbReference type="RefSeq" id="WP_386715730.1">
    <property type="nucleotide sequence ID" value="NZ_JBHRSZ010000002.1"/>
</dbReference>
<dbReference type="Proteomes" id="UP001595476">
    <property type="component" value="Unassembled WGS sequence"/>
</dbReference>
<dbReference type="InterPro" id="IPR029052">
    <property type="entry name" value="Metallo-depent_PP-like"/>
</dbReference>
<dbReference type="EMBL" id="JBHRSZ010000002">
    <property type="protein sequence ID" value="MFC3149907.1"/>
    <property type="molecule type" value="Genomic_DNA"/>
</dbReference>
<dbReference type="Gene3D" id="3.60.21.10">
    <property type="match status" value="1"/>
</dbReference>
<dbReference type="PANTHER" id="PTHR42850:SF7">
    <property type="entry name" value="BIS(5'-NUCLEOSYL)-TETRAPHOSPHATASE PRPE [ASYMMETRICAL]"/>
    <property type="match status" value="1"/>
</dbReference>
<reference evidence="3" key="1">
    <citation type="journal article" date="2019" name="Int. J. Syst. Evol. Microbiol.">
        <title>The Global Catalogue of Microorganisms (GCM) 10K type strain sequencing project: providing services to taxonomists for standard genome sequencing and annotation.</title>
        <authorList>
            <consortium name="The Broad Institute Genomics Platform"/>
            <consortium name="The Broad Institute Genome Sequencing Center for Infectious Disease"/>
            <person name="Wu L."/>
            <person name="Ma J."/>
        </authorList>
    </citation>
    <scope>NUCLEOTIDE SEQUENCE [LARGE SCALE GENOMIC DNA]</scope>
    <source>
        <strain evidence="3">KCTC 52438</strain>
    </source>
</reference>
<evidence type="ECO:0000313" key="2">
    <source>
        <dbReference type="EMBL" id="MFC3149907.1"/>
    </source>
</evidence>
<gene>
    <name evidence="2" type="ORF">ACFOEK_02570</name>
</gene>
<dbReference type="InterPro" id="IPR050126">
    <property type="entry name" value="Ap4A_hydrolase"/>
</dbReference>